<gene>
    <name evidence="1" type="ORF">J2X12_004102</name>
</gene>
<comment type="caution">
    <text evidence="1">The sequence shown here is derived from an EMBL/GenBank/DDBJ whole genome shotgun (WGS) entry which is preliminary data.</text>
</comment>
<name>A0AAW8NEN8_PSEOX</name>
<proteinExistence type="predicted"/>
<evidence type="ECO:0000313" key="2">
    <source>
        <dbReference type="Proteomes" id="UP001262032"/>
    </source>
</evidence>
<organism evidence="1 2">
    <name type="scientific">Pseudarthrobacter oxydans</name>
    <name type="common">Arthrobacter oxydans</name>
    <dbReference type="NCBI Taxonomy" id="1671"/>
    <lineage>
        <taxon>Bacteria</taxon>
        <taxon>Bacillati</taxon>
        <taxon>Actinomycetota</taxon>
        <taxon>Actinomycetes</taxon>
        <taxon>Micrococcales</taxon>
        <taxon>Micrococcaceae</taxon>
        <taxon>Pseudarthrobacter</taxon>
    </lineage>
</organism>
<dbReference type="RefSeq" id="WP_310114598.1">
    <property type="nucleotide sequence ID" value="NZ_JAVDTN010000025.1"/>
</dbReference>
<accession>A0AAW8NEN8</accession>
<dbReference type="EMBL" id="JAVDWN010000025">
    <property type="protein sequence ID" value="MDR7166048.1"/>
    <property type="molecule type" value="Genomic_DNA"/>
</dbReference>
<dbReference type="AlphaFoldDB" id="A0AAW8NEN8"/>
<reference evidence="1" key="1">
    <citation type="submission" date="2023-07" db="EMBL/GenBank/DDBJ databases">
        <title>Sorghum-associated microbial communities from plants grown in Nebraska, USA.</title>
        <authorList>
            <person name="Schachtman D."/>
        </authorList>
    </citation>
    <scope>NUCLEOTIDE SEQUENCE</scope>
    <source>
        <strain evidence="1">BE261</strain>
    </source>
</reference>
<sequence>MHLVEMAGKADDGGGAGAVVDHSVGAASLGTVTLQLTVWEQWL</sequence>
<evidence type="ECO:0000313" key="1">
    <source>
        <dbReference type="EMBL" id="MDR7166048.1"/>
    </source>
</evidence>
<dbReference type="Proteomes" id="UP001262032">
    <property type="component" value="Unassembled WGS sequence"/>
</dbReference>
<protein>
    <submittedName>
        <fullName evidence="1">Uncharacterized protein</fullName>
    </submittedName>
</protein>
<dbReference type="GeneID" id="97424523"/>